<sequence>MPSGFSFLYAEAAAATTATSAAFLAELEAEESAAAKKKASARSKKARKKANKRKVAEENMREVEEERTPFEQWAQSEAAHAMEERKRTRNLEEAAAIMLAAASPSPPPFKRGKTADEIGEKIGALSMPPPDPPPPDPDSVQSILQRVEREAAAEIDARIAALPDEPSRTLKSLLGELFQEVFDEARPAGEKLSASIIKVEEELGDEVWSRGQMVGDGSLLERVRMLREIVGLE</sequence>
<evidence type="ECO:0000256" key="1">
    <source>
        <dbReference type="SAM" id="MobiDB-lite"/>
    </source>
</evidence>
<keyword evidence="3" id="KW-1185">Reference proteome</keyword>
<name>A0ABQ6MPQ3_9STRA</name>
<dbReference type="Proteomes" id="UP001165060">
    <property type="component" value="Unassembled WGS sequence"/>
</dbReference>
<accession>A0ABQ6MPQ3</accession>
<feature type="compositionally biased region" description="Basic residues" evidence="1">
    <location>
        <begin position="35"/>
        <end position="53"/>
    </location>
</feature>
<feature type="compositionally biased region" description="Basic and acidic residues" evidence="1">
    <location>
        <begin position="54"/>
        <end position="69"/>
    </location>
</feature>
<protein>
    <submittedName>
        <fullName evidence="2">Uncharacterized protein</fullName>
    </submittedName>
</protein>
<proteinExistence type="predicted"/>
<dbReference type="EMBL" id="BRYB01004354">
    <property type="protein sequence ID" value="GMI29713.1"/>
    <property type="molecule type" value="Genomic_DNA"/>
</dbReference>
<gene>
    <name evidence="2" type="ORF">TeGR_g11688</name>
</gene>
<comment type="caution">
    <text evidence="2">The sequence shown here is derived from an EMBL/GenBank/DDBJ whole genome shotgun (WGS) entry which is preliminary data.</text>
</comment>
<organism evidence="2 3">
    <name type="scientific">Tetraparma gracilis</name>
    <dbReference type="NCBI Taxonomy" id="2962635"/>
    <lineage>
        <taxon>Eukaryota</taxon>
        <taxon>Sar</taxon>
        <taxon>Stramenopiles</taxon>
        <taxon>Ochrophyta</taxon>
        <taxon>Bolidophyceae</taxon>
        <taxon>Parmales</taxon>
        <taxon>Triparmaceae</taxon>
        <taxon>Tetraparma</taxon>
    </lineage>
</organism>
<evidence type="ECO:0000313" key="3">
    <source>
        <dbReference type="Proteomes" id="UP001165060"/>
    </source>
</evidence>
<reference evidence="2 3" key="1">
    <citation type="journal article" date="2023" name="Commun. Biol.">
        <title>Genome analysis of Parmales, the sister group of diatoms, reveals the evolutionary specialization of diatoms from phago-mixotrophs to photoautotrophs.</title>
        <authorList>
            <person name="Ban H."/>
            <person name="Sato S."/>
            <person name="Yoshikawa S."/>
            <person name="Yamada K."/>
            <person name="Nakamura Y."/>
            <person name="Ichinomiya M."/>
            <person name="Sato N."/>
            <person name="Blanc-Mathieu R."/>
            <person name="Endo H."/>
            <person name="Kuwata A."/>
            <person name="Ogata H."/>
        </authorList>
    </citation>
    <scope>NUCLEOTIDE SEQUENCE [LARGE SCALE GENOMIC DNA]</scope>
</reference>
<feature type="region of interest" description="Disordered" evidence="1">
    <location>
        <begin position="32"/>
        <end position="88"/>
    </location>
</feature>
<evidence type="ECO:0000313" key="2">
    <source>
        <dbReference type="EMBL" id="GMI29713.1"/>
    </source>
</evidence>